<accession>C4KYN5</accession>
<gene>
    <name evidence="5" type="ordered locus">EAT1b_1271</name>
</gene>
<dbReference type="AlphaFoldDB" id="C4KYN5"/>
<organism evidence="5 6">
    <name type="scientific">Exiguobacterium sp. (strain ATCC BAA-1283 / AT1b)</name>
    <dbReference type="NCBI Taxonomy" id="360911"/>
    <lineage>
        <taxon>Bacteria</taxon>
        <taxon>Bacillati</taxon>
        <taxon>Bacillota</taxon>
        <taxon>Bacilli</taxon>
        <taxon>Bacillales</taxon>
        <taxon>Bacillales Family XII. Incertae Sedis</taxon>
        <taxon>Exiguobacterium</taxon>
    </lineage>
</organism>
<dbReference type="SUPFAM" id="SSF53822">
    <property type="entry name" value="Periplasmic binding protein-like I"/>
    <property type="match status" value="1"/>
</dbReference>
<dbReference type="Proteomes" id="UP000000716">
    <property type="component" value="Chromosome"/>
</dbReference>
<dbReference type="Pfam" id="PF00356">
    <property type="entry name" value="LacI"/>
    <property type="match status" value="1"/>
</dbReference>
<dbReference type="STRING" id="360911.EAT1b_1271"/>
<keyword evidence="6" id="KW-1185">Reference proteome</keyword>
<evidence type="ECO:0000256" key="1">
    <source>
        <dbReference type="ARBA" id="ARBA00023015"/>
    </source>
</evidence>
<proteinExistence type="predicted"/>
<dbReference type="HOGENOM" id="CLU_037628_6_1_9"/>
<evidence type="ECO:0000313" key="5">
    <source>
        <dbReference type="EMBL" id="ACQ70198.1"/>
    </source>
</evidence>
<dbReference type="SMART" id="SM00354">
    <property type="entry name" value="HTH_LACI"/>
    <property type="match status" value="1"/>
</dbReference>
<dbReference type="Gene3D" id="3.40.50.2300">
    <property type="match status" value="2"/>
</dbReference>
<protein>
    <submittedName>
        <fullName evidence="5">Transcriptional regulator, LacI family</fullName>
    </submittedName>
</protein>
<keyword evidence="1" id="KW-0805">Transcription regulation</keyword>
<dbReference type="KEGG" id="eat:EAT1b_1271"/>
<dbReference type="InterPro" id="IPR010982">
    <property type="entry name" value="Lambda_DNA-bd_dom_sf"/>
</dbReference>
<dbReference type="InterPro" id="IPR000843">
    <property type="entry name" value="HTH_LacI"/>
</dbReference>
<evidence type="ECO:0000256" key="2">
    <source>
        <dbReference type="ARBA" id="ARBA00023125"/>
    </source>
</evidence>
<keyword evidence="3" id="KW-0804">Transcription</keyword>
<dbReference type="Gene3D" id="1.10.260.40">
    <property type="entry name" value="lambda repressor-like DNA-binding domains"/>
    <property type="match status" value="1"/>
</dbReference>
<dbReference type="GO" id="GO:0003700">
    <property type="term" value="F:DNA-binding transcription factor activity"/>
    <property type="evidence" value="ECO:0007669"/>
    <property type="project" value="TreeGrafter"/>
</dbReference>
<dbReference type="CDD" id="cd01392">
    <property type="entry name" value="HTH_LacI"/>
    <property type="match status" value="1"/>
</dbReference>
<dbReference type="InterPro" id="IPR046335">
    <property type="entry name" value="LacI/GalR-like_sensor"/>
</dbReference>
<evidence type="ECO:0000256" key="3">
    <source>
        <dbReference type="ARBA" id="ARBA00023163"/>
    </source>
</evidence>
<name>C4KYN5_EXISA</name>
<evidence type="ECO:0000313" key="6">
    <source>
        <dbReference type="Proteomes" id="UP000000716"/>
    </source>
</evidence>
<keyword evidence="2" id="KW-0238">DNA-binding</keyword>
<dbReference type="PROSITE" id="PS50932">
    <property type="entry name" value="HTH_LACI_2"/>
    <property type="match status" value="1"/>
</dbReference>
<dbReference type="PANTHER" id="PTHR30146:SF109">
    <property type="entry name" value="HTH-TYPE TRANSCRIPTIONAL REGULATOR GALS"/>
    <property type="match status" value="1"/>
</dbReference>
<dbReference type="SUPFAM" id="SSF47413">
    <property type="entry name" value="lambda repressor-like DNA-binding domains"/>
    <property type="match status" value="1"/>
</dbReference>
<evidence type="ECO:0000259" key="4">
    <source>
        <dbReference type="PROSITE" id="PS50932"/>
    </source>
</evidence>
<feature type="domain" description="HTH lacI-type" evidence="4">
    <location>
        <begin position="3"/>
        <end position="57"/>
    </location>
</feature>
<dbReference type="eggNOG" id="COG1609">
    <property type="taxonomic scope" value="Bacteria"/>
</dbReference>
<sequence length="339" mass="37880">MMATLKDVSKASGFSITTVSRALNGYDDVNKETRDKILNVAKELGYSPNILARSLVKKQSKTIGFLVTDLKRESIKDNFMFETLCGVSDELSDLDYEFVLLSTTTSKQKNKTYSQMCAERQLDGVVIQGLKRDDPYLLEAIESTVPCVLVDIPVEGINTGYVTSNQLESAKQAVRYLIRLGHRHIAFMNGAPHAYVSTVRYDAYRQVLHDHEIDFQEEYVLNGDFEEIASKDAALPFLLNHPEVTAFFCASDVMALGVLQATRELGLNVPEDLSIIGFDNILLSQYVSPPLTTVGQQPYEMGRKAASMIVNIVEGQDVPHEAFVNNQLILRESVTKNRR</sequence>
<reference evidence="5 6" key="1">
    <citation type="journal article" date="2011" name="J. Bacteriol.">
        <title>Complete genome sequence of the Thermophilic Bacterium Exiguobacterium sp. AT1b.</title>
        <authorList>
            <person name="Vishnivetskaya T.A."/>
            <person name="Lucas S."/>
            <person name="Copeland A."/>
            <person name="Lapidus A."/>
            <person name="Glavina Del Rio T."/>
            <person name="Dalin E."/>
            <person name="Tice H."/>
            <person name="Bruce D.C."/>
            <person name="Goodwin L.A."/>
            <person name="Pitluck S."/>
            <person name="Saunders E."/>
            <person name="Brettin T."/>
            <person name="Detter C."/>
            <person name="Han C."/>
            <person name="Larimer F."/>
            <person name="Land M.L."/>
            <person name="Hauser L.J."/>
            <person name="Kyrpides N.C."/>
            <person name="Ovchinnikova G."/>
            <person name="Kathariou S."/>
            <person name="Ramaley R.F."/>
            <person name="Rodrigues D.F."/>
            <person name="Hendrix C."/>
            <person name="Richardson P."/>
            <person name="Tiedje J.M."/>
        </authorList>
    </citation>
    <scope>NUCLEOTIDE SEQUENCE [LARGE SCALE GENOMIC DNA]</scope>
    <source>
        <strain evidence="6">ATCC BAA-1283 / AT1b</strain>
    </source>
</reference>
<dbReference type="PANTHER" id="PTHR30146">
    <property type="entry name" value="LACI-RELATED TRANSCRIPTIONAL REPRESSOR"/>
    <property type="match status" value="1"/>
</dbReference>
<dbReference type="GO" id="GO:0000976">
    <property type="term" value="F:transcription cis-regulatory region binding"/>
    <property type="evidence" value="ECO:0007669"/>
    <property type="project" value="TreeGrafter"/>
</dbReference>
<dbReference type="CDD" id="cd06267">
    <property type="entry name" value="PBP1_LacI_sugar_binding-like"/>
    <property type="match status" value="1"/>
</dbReference>
<dbReference type="Pfam" id="PF13377">
    <property type="entry name" value="Peripla_BP_3"/>
    <property type="match status" value="1"/>
</dbReference>
<dbReference type="EMBL" id="CP001615">
    <property type="protein sequence ID" value="ACQ70198.1"/>
    <property type="molecule type" value="Genomic_DNA"/>
</dbReference>
<dbReference type="InterPro" id="IPR028082">
    <property type="entry name" value="Peripla_BP_I"/>
</dbReference>